<dbReference type="PANTHER" id="PTHR37175:SF1">
    <property type="entry name" value="CONSTANS-LIKE PROTEIN-RELATED"/>
    <property type="match status" value="1"/>
</dbReference>
<organism evidence="2 3">
    <name type="scientific">Lactuca virosa</name>
    <dbReference type="NCBI Taxonomy" id="75947"/>
    <lineage>
        <taxon>Eukaryota</taxon>
        <taxon>Viridiplantae</taxon>
        <taxon>Streptophyta</taxon>
        <taxon>Embryophyta</taxon>
        <taxon>Tracheophyta</taxon>
        <taxon>Spermatophyta</taxon>
        <taxon>Magnoliopsida</taxon>
        <taxon>eudicotyledons</taxon>
        <taxon>Gunneridae</taxon>
        <taxon>Pentapetalae</taxon>
        <taxon>asterids</taxon>
        <taxon>campanulids</taxon>
        <taxon>Asterales</taxon>
        <taxon>Asteraceae</taxon>
        <taxon>Cichorioideae</taxon>
        <taxon>Cichorieae</taxon>
        <taxon>Lactucinae</taxon>
        <taxon>Lactuca</taxon>
    </lineage>
</organism>
<feature type="region of interest" description="Disordered" evidence="1">
    <location>
        <begin position="1"/>
        <end position="109"/>
    </location>
</feature>
<reference evidence="2 3" key="1">
    <citation type="submission" date="2022-01" db="EMBL/GenBank/DDBJ databases">
        <authorList>
            <person name="Xiong W."/>
            <person name="Schranz E."/>
        </authorList>
    </citation>
    <scope>NUCLEOTIDE SEQUENCE [LARGE SCALE GENOMIC DNA]</scope>
</reference>
<feature type="compositionally biased region" description="Basic and acidic residues" evidence="1">
    <location>
        <begin position="91"/>
        <end position="109"/>
    </location>
</feature>
<feature type="region of interest" description="Disordered" evidence="1">
    <location>
        <begin position="220"/>
        <end position="270"/>
    </location>
</feature>
<evidence type="ECO:0000256" key="1">
    <source>
        <dbReference type="SAM" id="MobiDB-lite"/>
    </source>
</evidence>
<proteinExistence type="predicted"/>
<comment type="caution">
    <text evidence="2">The sequence shown here is derived from an EMBL/GenBank/DDBJ whole genome shotgun (WGS) entry which is preliminary data.</text>
</comment>
<dbReference type="AlphaFoldDB" id="A0AAU9N2B4"/>
<evidence type="ECO:0008006" key="4">
    <source>
        <dbReference type="Google" id="ProtNLM"/>
    </source>
</evidence>
<keyword evidence="3" id="KW-1185">Reference proteome</keyword>
<evidence type="ECO:0000313" key="3">
    <source>
        <dbReference type="Proteomes" id="UP001157418"/>
    </source>
</evidence>
<accession>A0AAU9N2B4</accession>
<dbReference type="EMBL" id="CAKMRJ010003334">
    <property type="protein sequence ID" value="CAH1433270.1"/>
    <property type="molecule type" value="Genomic_DNA"/>
</dbReference>
<sequence length="270" mass="30684">MNAVSNSERNFNEENAGGSDTDTIPDESPEYYEPISSSAIEDDDSSDQNSDTDHELNFHRLPNGEARCVQNGINSLDLSDEDDEEDEHEEEERMREAMQRAFREDESRRRAPLTPENTTRVMEAMRGISFPGMAPDWAGRVPEDRWIDQLTDAMDPGRRYGTTDPTNRYKFTCKFCAKSTSGGVYRLKQHLVGGFKNCKRCPKCPEHVREEVKNYMIQKEAEKSARTTDHSNVVTLDDYDEDDDGVGQGSSKPPPKKPRQKGPSRQVLCH</sequence>
<evidence type="ECO:0000313" key="2">
    <source>
        <dbReference type="EMBL" id="CAH1433270.1"/>
    </source>
</evidence>
<name>A0AAU9N2B4_9ASTR</name>
<feature type="compositionally biased region" description="Acidic residues" evidence="1">
    <location>
        <begin position="78"/>
        <end position="90"/>
    </location>
</feature>
<dbReference type="Proteomes" id="UP001157418">
    <property type="component" value="Unassembled WGS sequence"/>
</dbReference>
<gene>
    <name evidence="2" type="ORF">LVIROSA_LOCUS19867</name>
</gene>
<feature type="compositionally biased region" description="Basic and acidic residues" evidence="1">
    <location>
        <begin position="220"/>
        <end position="229"/>
    </location>
</feature>
<dbReference type="PANTHER" id="PTHR37175">
    <property type="entry name" value="BNAA08G28800D PROTEIN"/>
    <property type="match status" value="1"/>
</dbReference>
<protein>
    <recommendedName>
        <fullName evidence="4">BED-type domain-containing protein</fullName>
    </recommendedName>
</protein>
<dbReference type="Pfam" id="PF06910">
    <property type="entry name" value="MEA1"/>
    <property type="match status" value="1"/>
</dbReference>